<dbReference type="AlphaFoldDB" id="A0A0B0NNY9"/>
<keyword evidence="2" id="KW-1185">Reference proteome</keyword>
<dbReference type="EMBL" id="KN399823">
    <property type="protein sequence ID" value="KHG13534.1"/>
    <property type="molecule type" value="Genomic_DNA"/>
</dbReference>
<sequence>MIKPPEEYMCIEDLAWTGNPIRV</sequence>
<organism evidence="1 2">
    <name type="scientific">Gossypium arboreum</name>
    <name type="common">Tree cotton</name>
    <name type="synonym">Gossypium nanking</name>
    <dbReference type="NCBI Taxonomy" id="29729"/>
    <lineage>
        <taxon>Eukaryota</taxon>
        <taxon>Viridiplantae</taxon>
        <taxon>Streptophyta</taxon>
        <taxon>Embryophyta</taxon>
        <taxon>Tracheophyta</taxon>
        <taxon>Spermatophyta</taxon>
        <taxon>Magnoliopsida</taxon>
        <taxon>eudicotyledons</taxon>
        <taxon>Gunneridae</taxon>
        <taxon>Pentapetalae</taxon>
        <taxon>rosids</taxon>
        <taxon>malvids</taxon>
        <taxon>Malvales</taxon>
        <taxon>Malvaceae</taxon>
        <taxon>Malvoideae</taxon>
        <taxon>Gossypium</taxon>
    </lineage>
</organism>
<evidence type="ECO:0000313" key="1">
    <source>
        <dbReference type="EMBL" id="KHG13534.1"/>
    </source>
</evidence>
<evidence type="ECO:0000313" key="2">
    <source>
        <dbReference type="Proteomes" id="UP000032142"/>
    </source>
</evidence>
<protein>
    <submittedName>
        <fullName evidence="1">Uncharacterized protein</fullName>
    </submittedName>
</protein>
<gene>
    <name evidence="1" type="ORF">F383_19525</name>
</gene>
<dbReference type="Proteomes" id="UP000032142">
    <property type="component" value="Unassembled WGS sequence"/>
</dbReference>
<name>A0A0B0NNY9_GOSAR</name>
<accession>A0A0B0NNY9</accession>
<proteinExistence type="predicted"/>
<reference evidence="2" key="1">
    <citation type="submission" date="2014-09" db="EMBL/GenBank/DDBJ databases">
        <authorList>
            <person name="Mudge J."/>
            <person name="Ramaraj T."/>
            <person name="Lindquist I.E."/>
            <person name="Bharti A.K."/>
            <person name="Sundararajan A."/>
            <person name="Cameron C.T."/>
            <person name="Woodward J.E."/>
            <person name="May G.D."/>
            <person name="Brubaker C."/>
            <person name="Broadhvest J."/>
            <person name="Wilkins T.A."/>
        </authorList>
    </citation>
    <scope>NUCLEOTIDE SEQUENCE</scope>
    <source>
        <strain evidence="2">cv. AKA8401</strain>
    </source>
</reference>